<dbReference type="EMBL" id="LR134310">
    <property type="protein sequence ID" value="VEE90806.1"/>
    <property type="molecule type" value="Genomic_DNA"/>
</dbReference>
<protein>
    <recommendedName>
        <fullName evidence="3">Lipoprotein</fullName>
    </recommendedName>
</protein>
<sequence length="236" mass="26603">MVNKVFIPLFGLAIGASLLSGCTKMENFSTDKVLDDVTTTKDTAKIKITTNIHNVFAIPNHSCITLDEHKVKKVNTTFSRSITDDWAMWGKTESLLIKEYPEKTIGMNSISLEHASELKRILPNNVKSYSSYEYEVEANKPITFFIKTTKGTGLFAYLALFAKDSEELFSLSSSFIPEKGREYQLFVTLGESSSLISPSQRKTTYEYSFNLFDISQGTLNNQNKLMSKVNPCRKVK</sequence>
<gene>
    <name evidence="1" type="ORF">NCTC8529_00999</name>
</gene>
<proteinExistence type="predicted"/>
<dbReference type="GeneID" id="92743613"/>
<dbReference type="RefSeq" id="WP_039198179.1">
    <property type="nucleotide sequence ID" value="NZ_LR134310.1"/>
</dbReference>
<evidence type="ECO:0000313" key="1">
    <source>
        <dbReference type="EMBL" id="VEE90806.1"/>
    </source>
</evidence>
<evidence type="ECO:0008006" key="3">
    <source>
        <dbReference type="Google" id="ProtNLM"/>
    </source>
</evidence>
<name>A0AAX3FM97_ACTEU</name>
<reference evidence="1 2" key="1">
    <citation type="submission" date="2018-12" db="EMBL/GenBank/DDBJ databases">
        <authorList>
            <consortium name="Pathogen Informatics"/>
        </authorList>
    </citation>
    <scope>NUCLEOTIDE SEQUENCE [LARGE SCALE GENOMIC DNA]</scope>
    <source>
        <strain evidence="1 2">NCTC8529</strain>
    </source>
</reference>
<organism evidence="1 2">
    <name type="scientific">Actinobacillus equuli</name>
    <dbReference type="NCBI Taxonomy" id="718"/>
    <lineage>
        <taxon>Bacteria</taxon>
        <taxon>Pseudomonadati</taxon>
        <taxon>Pseudomonadota</taxon>
        <taxon>Gammaproteobacteria</taxon>
        <taxon>Pasteurellales</taxon>
        <taxon>Pasteurellaceae</taxon>
        <taxon>Actinobacillus</taxon>
    </lineage>
</organism>
<accession>A0AAX3FM97</accession>
<dbReference type="AlphaFoldDB" id="A0AAX3FM97"/>
<dbReference type="Proteomes" id="UP000268529">
    <property type="component" value="Chromosome"/>
</dbReference>
<evidence type="ECO:0000313" key="2">
    <source>
        <dbReference type="Proteomes" id="UP000268529"/>
    </source>
</evidence>
<dbReference type="PROSITE" id="PS51257">
    <property type="entry name" value="PROKAR_LIPOPROTEIN"/>
    <property type="match status" value="1"/>
</dbReference>